<evidence type="ECO:0008006" key="13">
    <source>
        <dbReference type="Google" id="ProtNLM"/>
    </source>
</evidence>
<proteinExistence type="inferred from homology"/>
<dbReference type="InterPro" id="IPR004090">
    <property type="entry name" value="Chemotax_Me-accpt_rcpt"/>
</dbReference>
<evidence type="ECO:0000256" key="3">
    <source>
        <dbReference type="ARBA" id="ARBA00022500"/>
    </source>
</evidence>
<dbReference type="CDD" id="cd06225">
    <property type="entry name" value="HAMP"/>
    <property type="match status" value="1"/>
</dbReference>
<dbReference type="InterPro" id="IPR051310">
    <property type="entry name" value="MCP_chemotaxis"/>
</dbReference>
<dbReference type="GO" id="GO:0007165">
    <property type="term" value="P:signal transduction"/>
    <property type="evidence" value="ECO:0007669"/>
    <property type="project" value="UniProtKB-KW"/>
</dbReference>
<dbReference type="CDD" id="cd19411">
    <property type="entry name" value="MCP2201-like_sensor"/>
    <property type="match status" value="1"/>
</dbReference>
<comment type="caution">
    <text evidence="11">The sequence shown here is derived from an EMBL/GenBank/DDBJ whole genome shotgun (WGS) entry which is preliminary data.</text>
</comment>
<dbReference type="SUPFAM" id="SSF58104">
    <property type="entry name" value="Methyl-accepting chemotaxis protein (MCP) signaling domain"/>
    <property type="match status" value="1"/>
</dbReference>
<evidence type="ECO:0000256" key="6">
    <source>
        <dbReference type="PROSITE-ProRule" id="PRU00284"/>
    </source>
</evidence>
<dbReference type="InterPro" id="IPR003660">
    <property type="entry name" value="HAMP_dom"/>
</dbReference>
<feature type="domain" description="HAMP" evidence="10">
    <location>
        <begin position="210"/>
        <end position="262"/>
    </location>
</feature>
<dbReference type="Gene3D" id="6.10.340.10">
    <property type="match status" value="1"/>
</dbReference>
<keyword evidence="8" id="KW-1133">Transmembrane helix</keyword>
<dbReference type="GO" id="GO:0005886">
    <property type="term" value="C:plasma membrane"/>
    <property type="evidence" value="ECO:0007669"/>
    <property type="project" value="TreeGrafter"/>
</dbReference>
<sequence length="531" mass="56461">MKDLGVGTRLGFGFSLVLALMIVMVTTGVLYLRGMMQDTDTITRNYLVRERLSTEWLAIIDTNAALGLVVMTSQDEGVKHYAADEMKKNSARASEVQKALVSLVLSQEGAQLMKAVADAREVYSDTRKEVLKISAQGNATQTGEVIRDRLFPAMKAYSAAVRAVVKNQQSSIDDRGVNIQAAGSSAVWTLNAVGVAAVILGALLALFITRSIVVPLRSAVSVAREVASGNLSVDVQVTSRDQLGQMMAALREMTESLRNTVMKVRSGSDSISSAANEIALGNQELSSRTEEQAASVEETAATLEQLTATLSNTANHTANARQFVSEATLIVKDNGAVMSDVSARMKEISDSSSRMSNIISVIDGIAFQTNILALNAAVEAARAGESGRGFAVVAGEVRTLAQRSASAAREIKTLIDDSVSRISAGNTLVDKAHKGMANIVSNVHSIEQLINEIAQATQEQNDGIAQINIAMEQIDTTTQQNAALVEESATAAQLMAEHAAVMSERVSAFRLEEMASAEPQAGLKRLSTQLA</sequence>
<evidence type="ECO:0000256" key="8">
    <source>
        <dbReference type="SAM" id="Phobius"/>
    </source>
</evidence>
<dbReference type="FunFam" id="1.10.287.950:FF:000001">
    <property type="entry name" value="Methyl-accepting chemotaxis sensory transducer"/>
    <property type="match status" value="1"/>
</dbReference>
<evidence type="ECO:0000259" key="9">
    <source>
        <dbReference type="PROSITE" id="PS50111"/>
    </source>
</evidence>
<dbReference type="Gene3D" id="1.10.287.950">
    <property type="entry name" value="Methyl-accepting chemotaxis protein"/>
    <property type="match status" value="1"/>
</dbReference>
<keyword evidence="3" id="KW-0145">Chemotaxis</keyword>
<dbReference type="CDD" id="cd11386">
    <property type="entry name" value="MCP_signal"/>
    <property type="match status" value="1"/>
</dbReference>
<evidence type="ECO:0000256" key="2">
    <source>
        <dbReference type="ARBA" id="ARBA00022481"/>
    </source>
</evidence>
<comment type="similarity">
    <text evidence="5">Belongs to the methyl-accepting chemotaxis (MCP) protein family.</text>
</comment>
<dbReference type="Pfam" id="PF00015">
    <property type="entry name" value="MCPsignal"/>
    <property type="match status" value="1"/>
</dbReference>
<organism evidence="11 12">
    <name type="scientific">Pantoea rodasii</name>
    <dbReference type="NCBI Taxonomy" id="1076549"/>
    <lineage>
        <taxon>Bacteria</taxon>
        <taxon>Pseudomonadati</taxon>
        <taxon>Pseudomonadota</taxon>
        <taxon>Gammaproteobacteria</taxon>
        <taxon>Enterobacterales</taxon>
        <taxon>Erwiniaceae</taxon>
        <taxon>Pantoea</taxon>
    </lineage>
</organism>
<accession>A0A0B1QY12</accession>
<evidence type="ECO:0000256" key="5">
    <source>
        <dbReference type="ARBA" id="ARBA00029447"/>
    </source>
</evidence>
<feature type="domain" description="Methyl-accepting transducer" evidence="9">
    <location>
        <begin position="267"/>
        <end position="496"/>
    </location>
</feature>
<keyword evidence="8" id="KW-0812">Transmembrane</keyword>
<dbReference type="GO" id="GO:0006935">
    <property type="term" value="P:chemotaxis"/>
    <property type="evidence" value="ECO:0007669"/>
    <property type="project" value="UniProtKB-KW"/>
</dbReference>
<dbReference type="AlphaFoldDB" id="A0A0B1QY12"/>
<keyword evidence="2" id="KW-0488">Methylation</keyword>
<keyword evidence="7" id="KW-0175">Coiled coil</keyword>
<name>A0A0B1QY12_9GAMM</name>
<dbReference type="PROSITE" id="PS50885">
    <property type="entry name" value="HAMP"/>
    <property type="match status" value="1"/>
</dbReference>
<keyword evidence="4 6" id="KW-0807">Transducer</keyword>
<dbReference type="PANTHER" id="PTHR43531:SF14">
    <property type="entry name" value="METHYL-ACCEPTING CHEMOTAXIS PROTEIN I-RELATED"/>
    <property type="match status" value="1"/>
</dbReference>
<keyword evidence="8" id="KW-0472">Membrane</keyword>
<evidence type="ECO:0000256" key="1">
    <source>
        <dbReference type="ARBA" id="ARBA00004370"/>
    </source>
</evidence>
<dbReference type="InterPro" id="IPR047347">
    <property type="entry name" value="YvaQ-like_sensor"/>
</dbReference>
<dbReference type="InterPro" id="IPR024478">
    <property type="entry name" value="HlyB_4HB_MCP"/>
</dbReference>
<evidence type="ECO:0000259" key="10">
    <source>
        <dbReference type="PROSITE" id="PS50885"/>
    </source>
</evidence>
<dbReference type="EMBL" id="JTJJ01000119">
    <property type="protein sequence ID" value="KHJ65633.1"/>
    <property type="molecule type" value="Genomic_DNA"/>
</dbReference>
<comment type="subcellular location">
    <subcellularLocation>
        <location evidence="1">Membrane</location>
    </subcellularLocation>
</comment>
<dbReference type="Pfam" id="PF12729">
    <property type="entry name" value="4HB_MCP_1"/>
    <property type="match status" value="1"/>
</dbReference>
<gene>
    <name evidence="11" type="ORF">QU24_23545</name>
</gene>
<evidence type="ECO:0000256" key="7">
    <source>
        <dbReference type="SAM" id="Coils"/>
    </source>
</evidence>
<dbReference type="PROSITE" id="PS50111">
    <property type="entry name" value="CHEMOTAXIS_TRANSDUC_2"/>
    <property type="match status" value="1"/>
</dbReference>
<evidence type="ECO:0000313" key="12">
    <source>
        <dbReference type="Proteomes" id="UP000030853"/>
    </source>
</evidence>
<evidence type="ECO:0000256" key="4">
    <source>
        <dbReference type="ARBA" id="ARBA00023224"/>
    </source>
</evidence>
<feature type="coiled-coil region" evidence="7">
    <location>
        <begin position="446"/>
        <end position="487"/>
    </location>
</feature>
<feature type="transmembrane region" description="Helical" evidence="8">
    <location>
        <begin position="12"/>
        <end position="32"/>
    </location>
</feature>
<dbReference type="Proteomes" id="UP000030853">
    <property type="component" value="Unassembled WGS sequence"/>
</dbReference>
<protein>
    <recommendedName>
        <fullName evidence="13">Chemotaxis protein</fullName>
    </recommendedName>
</protein>
<evidence type="ECO:0000313" key="11">
    <source>
        <dbReference type="EMBL" id="KHJ65633.1"/>
    </source>
</evidence>
<dbReference type="InterPro" id="IPR004089">
    <property type="entry name" value="MCPsignal_dom"/>
</dbReference>
<dbReference type="Pfam" id="PF00672">
    <property type="entry name" value="HAMP"/>
    <property type="match status" value="1"/>
</dbReference>
<feature type="transmembrane region" description="Helical" evidence="8">
    <location>
        <begin position="185"/>
        <end position="208"/>
    </location>
</feature>
<dbReference type="SMART" id="SM00304">
    <property type="entry name" value="HAMP"/>
    <property type="match status" value="1"/>
</dbReference>
<dbReference type="PRINTS" id="PR00260">
    <property type="entry name" value="CHEMTRNSDUCR"/>
</dbReference>
<dbReference type="GO" id="GO:0004888">
    <property type="term" value="F:transmembrane signaling receptor activity"/>
    <property type="evidence" value="ECO:0007669"/>
    <property type="project" value="InterPro"/>
</dbReference>
<dbReference type="PANTHER" id="PTHR43531">
    <property type="entry name" value="PROTEIN ICFG"/>
    <property type="match status" value="1"/>
</dbReference>
<reference evidence="11 12" key="1">
    <citation type="submission" date="2014-11" db="EMBL/GenBank/DDBJ databases">
        <title>Genome sequencing of Pantoea rodasii ND03.</title>
        <authorList>
            <person name="Muhamad Yunos N.Y."/>
            <person name="Chan K.-G."/>
        </authorList>
    </citation>
    <scope>NUCLEOTIDE SEQUENCE [LARGE SCALE GENOMIC DNA]</scope>
    <source>
        <strain evidence="11 12">ND03</strain>
    </source>
</reference>
<dbReference type="SMART" id="SM00283">
    <property type="entry name" value="MA"/>
    <property type="match status" value="1"/>
</dbReference>